<comment type="caution">
    <text evidence="10">The sequence shown here is derived from an EMBL/GenBank/DDBJ whole genome shotgun (WGS) entry which is preliminary data.</text>
</comment>
<dbReference type="Pfam" id="PF00296">
    <property type="entry name" value="Bac_luciferase"/>
    <property type="match status" value="1"/>
</dbReference>
<dbReference type="RefSeq" id="WP_135769088.1">
    <property type="nucleotide sequence ID" value="NZ_RQET01000013.1"/>
</dbReference>
<evidence type="ECO:0000256" key="5">
    <source>
        <dbReference type="ARBA" id="ARBA00023033"/>
    </source>
</evidence>
<keyword evidence="4" id="KW-0560">Oxidoreductase</keyword>
<keyword evidence="7" id="KW-0599">Photoprotein</keyword>
<keyword evidence="6" id="KW-0455">Luminescence</keyword>
<comment type="catalytic activity">
    <reaction evidence="8">
        <text>a long-chain fatty aldehyde + FMNH2 + O2 = a long-chain fatty acid + hnu + FMN + H2O + 2 H(+)</text>
        <dbReference type="Rhea" id="RHEA:17181"/>
        <dbReference type="ChEBI" id="CHEBI:15377"/>
        <dbReference type="ChEBI" id="CHEBI:15378"/>
        <dbReference type="ChEBI" id="CHEBI:15379"/>
        <dbReference type="ChEBI" id="CHEBI:17176"/>
        <dbReference type="ChEBI" id="CHEBI:30212"/>
        <dbReference type="ChEBI" id="CHEBI:57560"/>
        <dbReference type="ChEBI" id="CHEBI:57618"/>
        <dbReference type="ChEBI" id="CHEBI:58210"/>
        <dbReference type="EC" id="1.14.14.3"/>
    </reaction>
</comment>
<organism evidence="10 11">
    <name type="scientific">Leptospira fletcheri</name>
    <dbReference type="NCBI Taxonomy" id="2484981"/>
    <lineage>
        <taxon>Bacteria</taxon>
        <taxon>Pseudomonadati</taxon>
        <taxon>Spirochaetota</taxon>
        <taxon>Spirochaetia</taxon>
        <taxon>Leptospirales</taxon>
        <taxon>Leptospiraceae</taxon>
        <taxon>Leptospira</taxon>
    </lineage>
</organism>
<dbReference type="InterPro" id="IPR002103">
    <property type="entry name" value="Luciferase_bac/NFP"/>
</dbReference>
<dbReference type="OrthoDB" id="9814695at2"/>
<keyword evidence="3" id="KW-0285">Flavoprotein</keyword>
<sequence length="352" mass="39912">MKWGVALTTYKPPHWDQSTVFKNSRDFATEAEELGFDDLWVLEHHFTEYGLCPDAMMMAGFLLGMTQRIKVGTAIIVAPLNHPVRLLEQVSLLDQLSDGRFIAGFGRGFFPADFEVFGINPSQNHRMLQEWIDIMFSAWKNKGKVSWDTDLIRFPEIAVYPSCSTVPHPPVYVVGESPSTIEWAATLGIPLIMNVPQSTEQVRAKLDLYGEIAETNDHDPSKIDHVISAVVHVADSREEAYNDIVHNIEEWHEDAMRVAFSSDQLRNLPNYRFHWSQLQDAILKGESDASVVVRKALEISPVGTPEDCAEAFHYLKEKTGVSHFICGFEGTLDRKKILSSMRRFAEEVMPKF</sequence>
<dbReference type="PANTHER" id="PTHR30137:SF8">
    <property type="entry name" value="BLR5498 PROTEIN"/>
    <property type="match status" value="1"/>
</dbReference>
<protein>
    <recommendedName>
        <fullName evidence="2">bacterial luciferase</fullName>
        <ecNumber evidence="2">1.14.14.3</ecNumber>
    </recommendedName>
</protein>
<dbReference type="AlphaFoldDB" id="A0A4R9G6L3"/>
<name>A0A4R9G6L3_9LEPT</name>
<evidence type="ECO:0000259" key="9">
    <source>
        <dbReference type="Pfam" id="PF00296"/>
    </source>
</evidence>
<dbReference type="GO" id="GO:0047646">
    <property type="term" value="F:alkanal monooxygenase (FMN-linked) activity"/>
    <property type="evidence" value="ECO:0007669"/>
    <property type="project" value="UniProtKB-EC"/>
</dbReference>
<evidence type="ECO:0000313" key="11">
    <source>
        <dbReference type="Proteomes" id="UP000298458"/>
    </source>
</evidence>
<dbReference type="SUPFAM" id="SSF51679">
    <property type="entry name" value="Bacterial luciferase-like"/>
    <property type="match status" value="1"/>
</dbReference>
<evidence type="ECO:0000256" key="2">
    <source>
        <dbReference type="ARBA" id="ARBA00012106"/>
    </source>
</evidence>
<evidence type="ECO:0000256" key="4">
    <source>
        <dbReference type="ARBA" id="ARBA00023002"/>
    </source>
</evidence>
<reference evidence="10" key="1">
    <citation type="journal article" date="2019" name="PLoS Negl. Trop. Dis.">
        <title>Revisiting the worldwide diversity of Leptospira species in the environment.</title>
        <authorList>
            <person name="Vincent A.T."/>
            <person name="Schiettekatte O."/>
            <person name="Bourhy P."/>
            <person name="Veyrier F.J."/>
            <person name="Picardeau M."/>
        </authorList>
    </citation>
    <scope>NUCLEOTIDE SEQUENCE [LARGE SCALE GENOMIC DNA]</scope>
    <source>
        <strain evidence="10">SSW15</strain>
    </source>
</reference>
<comment type="subunit">
    <text evidence="1">Heterodimer of an alpha and a beta chain.</text>
</comment>
<evidence type="ECO:0000313" key="10">
    <source>
        <dbReference type="EMBL" id="TGK06407.1"/>
    </source>
</evidence>
<evidence type="ECO:0000256" key="1">
    <source>
        <dbReference type="ARBA" id="ARBA00011870"/>
    </source>
</evidence>
<evidence type="ECO:0000256" key="7">
    <source>
        <dbReference type="ARBA" id="ARBA00023262"/>
    </source>
</evidence>
<evidence type="ECO:0000256" key="3">
    <source>
        <dbReference type="ARBA" id="ARBA00022630"/>
    </source>
</evidence>
<gene>
    <name evidence="10" type="ORF">EHO60_15320</name>
</gene>
<dbReference type="PANTHER" id="PTHR30137">
    <property type="entry name" value="LUCIFERASE-LIKE MONOOXYGENASE"/>
    <property type="match status" value="1"/>
</dbReference>
<feature type="domain" description="Luciferase-like" evidence="9">
    <location>
        <begin position="1"/>
        <end position="322"/>
    </location>
</feature>
<dbReference type="EC" id="1.14.14.3" evidence="2"/>
<dbReference type="GO" id="GO:0008218">
    <property type="term" value="P:bioluminescence"/>
    <property type="evidence" value="ECO:0007669"/>
    <property type="project" value="UniProtKB-KW"/>
</dbReference>
<dbReference type="InterPro" id="IPR036661">
    <property type="entry name" value="Luciferase-like_sf"/>
</dbReference>
<accession>A0A4R9G6L3</accession>
<evidence type="ECO:0000256" key="8">
    <source>
        <dbReference type="ARBA" id="ARBA00048737"/>
    </source>
</evidence>
<dbReference type="GO" id="GO:0005829">
    <property type="term" value="C:cytosol"/>
    <property type="evidence" value="ECO:0007669"/>
    <property type="project" value="TreeGrafter"/>
</dbReference>
<dbReference type="InterPro" id="IPR011251">
    <property type="entry name" value="Luciferase-like_dom"/>
</dbReference>
<dbReference type="EMBL" id="RQET01000013">
    <property type="protein sequence ID" value="TGK06407.1"/>
    <property type="molecule type" value="Genomic_DNA"/>
</dbReference>
<proteinExistence type="predicted"/>
<evidence type="ECO:0000256" key="6">
    <source>
        <dbReference type="ARBA" id="ARBA00023223"/>
    </source>
</evidence>
<dbReference type="PRINTS" id="PR00089">
    <property type="entry name" value="LUCIFERASE"/>
</dbReference>
<keyword evidence="5" id="KW-0503">Monooxygenase</keyword>
<dbReference type="Gene3D" id="3.20.20.30">
    <property type="entry name" value="Luciferase-like domain"/>
    <property type="match status" value="1"/>
</dbReference>
<dbReference type="Proteomes" id="UP000298458">
    <property type="component" value="Unassembled WGS sequence"/>
</dbReference>
<dbReference type="InterPro" id="IPR050766">
    <property type="entry name" value="Bact_Lucif_Oxidored"/>
</dbReference>
<keyword evidence="11" id="KW-1185">Reference proteome</keyword>